<keyword evidence="2" id="KW-1185">Reference proteome</keyword>
<dbReference type="Proteomes" id="UP000185669">
    <property type="component" value="Unassembled WGS sequence"/>
</dbReference>
<accession>A0A1N7B8N4</accession>
<dbReference type="RefSeq" id="WP_076545973.1">
    <property type="nucleotide sequence ID" value="NZ_FTNC01000029.1"/>
</dbReference>
<dbReference type="AlphaFoldDB" id="A0A1N7B8N4"/>
<dbReference type="STRING" id="56779.SAMN05421834_12910"/>
<protein>
    <submittedName>
        <fullName evidence="1">Uncharacterized protein</fullName>
    </submittedName>
</protein>
<sequence>MYDFSKKTKKEIRRLAALAHERELEKALVDLNLKFKQWEKEELDPFELDSEIHNFHNKISREIFKKYNSYDMEDHFVAIAIVNGIIDKSEINTEAYQELESLIEKIEDSDYF</sequence>
<evidence type="ECO:0000313" key="1">
    <source>
        <dbReference type="EMBL" id="SIR47656.1"/>
    </source>
</evidence>
<dbReference type="OrthoDB" id="2112538at2"/>
<organism evidence="1 2">
    <name type="scientific">Halanaerobium kushneri</name>
    <dbReference type="NCBI Taxonomy" id="56779"/>
    <lineage>
        <taxon>Bacteria</taxon>
        <taxon>Bacillati</taxon>
        <taxon>Bacillota</taxon>
        <taxon>Clostridia</taxon>
        <taxon>Halanaerobiales</taxon>
        <taxon>Halanaerobiaceae</taxon>
        <taxon>Halanaerobium</taxon>
    </lineage>
</organism>
<dbReference type="EMBL" id="FTNC01000029">
    <property type="protein sequence ID" value="SIR47656.1"/>
    <property type="molecule type" value="Genomic_DNA"/>
</dbReference>
<evidence type="ECO:0000313" key="2">
    <source>
        <dbReference type="Proteomes" id="UP000185669"/>
    </source>
</evidence>
<gene>
    <name evidence="1" type="ORF">SAMN05421834_12910</name>
</gene>
<name>A0A1N7B8N4_9FIRM</name>
<proteinExistence type="predicted"/>
<reference evidence="2" key="1">
    <citation type="submission" date="2017-01" db="EMBL/GenBank/DDBJ databases">
        <authorList>
            <person name="Varghese N."/>
            <person name="Submissions S."/>
        </authorList>
    </citation>
    <scope>NUCLEOTIDE SEQUENCE [LARGE SCALE GENOMIC DNA]</scope>
    <source>
        <strain evidence="2">ATCC 700103</strain>
    </source>
</reference>